<dbReference type="InParanoid" id="A0A1C7N5F8"/>
<accession>A0A1C7N5F8</accession>
<dbReference type="GO" id="GO:0000183">
    <property type="term" value="P:rDNA heterochromatin formation"/>
    <property type="evidence" value="ECO:0007669"/>
    <property type="project" value="EnsemblFungi"/>
</dbReference>
<feature type="binding site" evidence="9 10">
    <location>
        <position position="165"/>
    </location>
    <ligand>
        <name>Zn(2+)</name>
        <dbReference type="ChEBI" id="CHEBI:29105"/>
    </ligand>
</feature>
<evidence type="ECO:0000256" key="10">
    <source>
        <dbReference type="PROSITE-ProRule" id="PRU00236"/>
    </source>
</evidence>
<feature type="compositionally biased region" description="Basic and acidic residues" evidence="11">
    <location>
        <begin position="334"/>
        <end position="344"/>
    </location>
</feature>
<feature type="binding site" evidence="8">
    <location>
        <begin position="39"/>
        <end position="43"/>
    </location>
    <ligand>
        <name>NAD(+)</name>
        <dbReference type="ChEBI" id="CHEBI:57540"/>
    </ligand>
</feature>
<evidence type="ECO:0000256" key="7">
    <source>
        <dbReference type="PIRSR" id="PIRSR037938-1"/>
    </source>
</evidence>
<feature type="binding site" evidence="9 10">
    <location>
        <position position="141"/>
    </location>
    <ligand>
        <name>Zn(2+)</name>
        <dbReference type="ChEBI" id="CHEBI:29105"/>
    </ligand>
</feature>
<feature type="region of interest" description="Disordered" evidence="11">
    <location>
        <begin position="322"/>
        <end position="344"/>
    </location>
</feature>
<organism evidence="13 14">
    <name type="scientific">Choanephora cucurbitarum</name>
    <dbReference type="NCBI Taxonomy" id="101091"/>
    <lineage>
        <taxon>Eukaryota</taxon>
        <taxon>Fungi</taxon>
        <taxon>Fungi incertae sedis</taxon>
        <taxon>Mucoromycota</taxon>
        <taxon>Mucoromycotina</taxon>
        <taxon>Mucoromycetes</taxon>
        <taxon>Mucorales</taxon>
        <taxon>Mucorineae</taxon>
        <taxon>Choanephoraceae</taxon>
        <taxon>Choanephoroideae</taxon>
        <taxon>Choanephora</taxon>
    </lineage>
</organism>
<dbReference type="Gene3D" id="3.40.50.1220">
    <property type="entry name" value="TPP-binding domain"/>
    <property type="match status" value="1"/>
</dbReference>
<dbReference type="PROSITE" id="PS50305">
    <property type="entry name" value="SIRTUIN"/>
    <property type="match status" value="1"/>
</dbReference>
<comment type="catalytic activity">
    <reaction evidence="6">
        <text>N(6)-acetyl-L-lysyl-[protein] + NAD(+) + H2O = 2''-O-acetyl-ADP-D-ribose + nicotinamide + L-lysyl-[protein]</text>
        <dbReference type="Rhea" id="RHEA:43636"/>
        <dbReference type="Rhea" id="RHEA-COMP:9752"/>
        <dbReference type="Rhea" id="RHEA-COMP:10731"/>
        <dbReference type="ChEBI" id="CHEBI:15377"/>
        <dbReference type="ChEBI" id="CHEBI:17154"/>
        <dbReference type="ChEBI" id="CHEBI:29969"/>
        <dbReference type="ChEBI" id="CHEBI:57540"/>
        <dbReference type="ChEBI" id="CHEBI:61930"/>
        <dbReference type="ChEBI" id="CHEBI:83767"/>
        <dbReference type="EC" id="2.3.1.286"/>
    </reaction>
</comment>
<feature type="binding site" evidence="8">
    <location>
        <begin position="205"/>
        <end position="206"/>
    </location>
    <ligand>
        <name>NAD(+)</name>
        <dbReference type="ChEBI" id="CHEBI:57540"/>
    </ligand>
</feature>
<dbReference type="GO" id="GO:0099115">
    <property type="term" value="C:chromosome, subtelomeric region"/>
    <property type="evidence" value="ECO:0007669"/>
    <property type="project" value="EnsemblFungi"/>
</dbReference>
<comment type="caution">
    <text evidence="13">The sequence shown here is derived from an EMBL/GenBank/DDBJ whole genome shotgun (WGS) entry which is preliminary data.</text>
</comment>
<evidence type="ECO:0000313" key="14">
    <source>
        <dbReference type="Proteomes" id="UP000093000"/>
    </source>
</evidence>
<dbReference type="InterPro" id="IPR003000">
    <property type="entry name" value="Sirtuin"/>
</dbReference>
<evidence type="ECO:0000256" key="4">
    <source>
        <dbReference type="ARBA" id="ARBA00022833"/>
    </source>
</evidence>
<keyword evidence="5 6" id="KW-0520">NAD</keyword>
<evidence type="ECO:0000256" key="2">
    <source>
        <dbReference type="ARBA" id="ARBA00022679"/>
    </source>
</evidence>
<dbReference type="PIRSF" id="PIRSF037938">
    <property type="entry name" value="SIR2_euk"/>
    <property type="match status" value="1"/>
</dbReference>
<feature type="binding site" evidence="9 10">
    <location>
        <position position="144"/>
    </location>
    <ligand>
        <name>Zn(2+)</name>
        <dbReference type="ChEBI" id="CHEBI:29105"/>
    </ligand>
</feature>
<proteinExistence type="inferred from homology"/>
<dbReference type="EC" id="2.3.1.286" evidence="6"/>
<evidence type="ECO:0000256" key="9">
    <source>
        <dbReference type="PIRSR" id="PIRSR037938-3"/>
    </source>
</evidence>
<evidence type="ECO:0000256" key="5">
    <source>
        <dbReference type="ARBA" id="ARBA00023027"/>
    </source>
</evidence>
<dbReference type="InterPro" id="IPR026591">
    <property type="entry name" value="Sirtuin_cat_small_dom_sf"/>
</dbReference>
<keyword evidence="14" id="KW-1185">Reference proteome</keyword>
<dbReference type="GO" id="GO:0046970">
    <property type="term" value="F:histone H4K16 deacetylase activity, NAD-dependent"/>
    <property type="evidence" value="ECO:0007669"/>
    <property type="project" value="EnsemblFungi"/>
</dbReference>
<dbReference type="Proteomes" id="UP000093000">
    <property type="component" value="Unassembled WGS sequence"/>
</dbReference>
<dbReference type="AlphaFoldDB" id="A0A1C7N5F8"/>
<keyword evidence="4 6" id="KW-0862">Zinc</keyword>
<reference evidence="13 14" key="1">
    <citation type="submission" date="2016-03" db="EMBL/GenBank/DDBJ databases">
        <title>Choanephora cucurbitarum.</title>
        <authorList>
            <person name="Min B."/>
            <person name="Park H."/>
            <person name="Park J.-H."/>
            <person name="Shin H.-D."/>
            <person name="Choi I.-G."/>
        </authorList>
    </citation>
    <scope>NUCLEOTIDE SEQUENCE [LARGE SCALE GENOMIC DNA]</scope>
    <source>
        <strain evidence="13 14">KUS-F28377</strain>
    </source>
</reference>
<dbReference type="Pfam" id="PF02146">
    <property type="entry name" value="SIR2"/>
    <property type="match status" value="1"/>
</dbReference>
<evidence type="ECO:0000256" key="1">
    <source>
        <dbReference type="ARBA" id="ARBA00006924"/>
    </source>
</evidence>
<dbReference type="Gene3D" id="3.30.1600.10">
    <property type="entry name" value="SIR2/SIRT2 'Small Domain"/>
    <property type="match status" value="1"/>
</dbReference>
<dbReference type="InterPro" id="IPR017328">
    <property type="entry name" value="Sirtuin_class_I"/>
</dbReference>
<feature type="domain" description="Deacetylase sirtuin-type" evidence="12">
    <location>
        <begin position="11"/>
        <end position="275"/>
    </location>
</feature>
<comment type="cofactor">
    <cofactor evidence="9">
        <name>Zn(2+)</name>
        <dbReference type="ChEBI" id="CHEBI:29105"/>
    </cofactor>
    <text evidence="9">Binds 1 zinc ion per subunit.</text>
</comment>
<comment type="similarity">
    <text evidence="1 6">Belongs to the sirtuin family. Class I subfamily.</text>
</comment>
<feature type="binding site" evidence="8">
    <location>
        <begin position="49"/>
        <end position="51"/>
    </location>
    <ligand>
        <name>NAD(+)</name>
        <dbReference type="ChEBI" id="CHEBI:57540"/>
    </ligand>
</feature>
<dbReference type="GO" id="GO:0033553">
    <property type="term" value="C:rDNA heterochromatin"/>
    <property type="evidence" value="ECO:0007669"/>
    <property type="project" value="EnsemblFungi"/>
</dbReference>
<dbReference type="SUPFAM" id="SSF52467">
    <property type="entry name" value="DHS-like NAD/FAD-binding domain"/>
    <property type="match status" value="1"/>
</dbReference>
<feature type="binding site" evidence="8">
    <location>
        <begin position="113"/>
        <end position="116"/>
    </location>
    <ligand>
        <name>NAD(+)</name>
        <dbReference type="ChEBI" id="CHEBI:57540"/>
    </ligand>
</feature>
<dbReference type="OrthoDB" id="420264at2759"/>
<dbReference type="GO" id="GO:0005721">
    <property type="term" value="C:pericentric heterochromatin"/>
    <property type="evidence" value="ECO:0007669"/>
    <property type="project" value="EnsemblFungi"/>
</dbReference>
<keyword evidence="2 6" id="KW-0808">Transferase</keyword>
<feature type="binding site" evidence="8">
    <location>
        <begin position="229"/>
        <end position="231"/>
    </location>
    <ligand>
        <name>NAD(+)</name>
        <dbReference type="ChEBI" id="CHEBI:57540"/>
    </ligand>
</feature>
<dbReference type="InterPro" id="IPR029035">
    <property type="entry name" value="DHS-like_NAD/FAD-binding_dom"/>
</dbReference>
<evidence type="ECO:0000259" key="12">
    <source>
        <dbReference type="PROSITE" id="PS50305"/>
    </source>
</evidence>
<protein>
    <recommendedName>
        <fullName evidence="6">NAD-dependent protein deacetylase</fullName>
        <ecNumber evidence="6">2.3.1.286</ecNumber>
    </recommendedName>
</protein>
<evidence type="ECO:0000256" key="6">
    <source>
        <dbReference type="PIRNR" id="PIRNR037938"/>
    </source>
</evidence>
<dbReference type="PANTHER" id="PTHR11085:SF6">
    <property type="entry name" value="NAD-DEPENDENT PROTEIN DEACETYLASE SIRTUIN-2"/>
    <property type="match status" value="1"/>
</dbReference>
<dbReference type="PANTHER" id="PTHR11085">
    <property type="entry name" value="NAD-DEPENDENT PROTEIN DEACYLASE SIRTUIN-5, MITOCHONDRIAL-RELATED"/>
    <property type="match status" value="1"/>
</dbReference>
<feature type="active site" description="Proton acceptor" evidence="7 10">
    <location>
        <position position="133"/>
    </location>
</feature>
<gene>
    <name evidence="13" type="primary">Sirt2</name>
    <name evidence="13" type="ORF">A0J61_07620</name>
</gene>
<dbReference type="GO" id="GO:0005737">
    <property type="term" value="C:cytoplasm"/>
    <property type="evidence" value="ECO:0007669"/>
    <property type="project" value="EnsemblFungi"/>
</dbReference>
<dbReference type="InterPro" id="IPR050134">
    <property type="entry name" value="NAD-dep_sirtuin_deacylases"/>
</dbReference>
<feature type="binding site" evidence="9 10">
    <location>
        <position position="168"/>
    </location>
    <ligand>
        <name>Zn(2+)</name>
        <dbReference type="ChEBI" id="CHEBI:29105"/>
    </ligand>
</feature>
<dbReference type="GO" id="GO:0005634">
    <property type="term" value="C:nucleus"/>
    <property type="evidence" value="ECO:0007669"/>
    <property type="project" value="EnsemblFungi"/>
</dbReference>
<evidence type="ECO:0000256" key="3">
    <source>
        <dbReference type="ARBA" id="ARBA00022723"/>
    </source>
</evidence>
<evidence type="ECO:0000313" key="13">
    <source>
        <dbReference type="EMBL" id="OBZ84330.1"/>
    </source>
</evidence>
<dbReference type="GO" id="GO:0031508">
    <property type="term" value="P:pericentric heterochromatin formation"/>
    <property type="evidence" value="ECO:0007669"/>
    <property type="project" value="EnsemblFungi"/>
</dbReference>
<dbReference type="GO" id="GO:0031934">
    <property type="term" value="C:mating-type region heterochromatin"/>
    <property type="evidence" value="ECO:0007669"/>
    <property type="project" value="EnsemblFungi"/>
</dbReference>
<dbReference type="GO" id="GO:0045950">
    <property type="term" value="P:negative regulation of mitotic recombination"/>
    <property type="evidence" value="ECO:0007669"/>
    <property type="project" value="EnsemblFungi"/>
</dbReference>
<dbReference type="FunCoup" id="A0A1C7N5F8">
    <property type="interactions" value="285"/>
</dbReference>
<evidence type="ECO:0000256" key="11">
    <source>
        <dbReference type="SAM" id="MobiDB-lite"/>
    </source>
</evidence>
<dbReference type="GO" id="GO:0008270">
    <property type="term" value="F:zinc ion binding"/>
    <property type="evidence" value="ECO:0007669"/>
    <property type="project" value="UniProtKB-UniRule"/>
</dbReference>
<dbReference type="EMBL" id="LUGH01000524">
    <property type="protein sequence ID" value="OBZ84330.1"/>
    <property type="molecule type" value="Genomic_DNA"/>
</dbReference>
<dbReference type="InterPro" id="IPR026590">
    <property type="entry name" value="Ssirtuin_cat_dom"/>
</dbReference>
<dbReference type="GO" id="GO:0070403">
    <property type="term" value="F:NAD+ binding"/>
    <property type="evidence" value="ECO:0007669"/>
    <property type="project" value="UniProtKB-UniRule"/>
</dbReference>
<name>A0A1C7N5F8_9FUNG</name>
<sequence length="344" mass="38857">MPKTRQSSKKTALKDATIESIAKYIQENEVKNVIVMSGAGISTAAGIPDFRSKDTGLYHNLQKFDLPYAEAVFDIDYFKATKELYPGRFLPTKTHCFVRLLQEKGLLLRNFTQNIDTLERLTGLDPKYIVEAHGSFATASCIECKRKADPEKVKESALAAKISRCEDCDELIKPDIVFFGEGLPERFFDLIDDFEKADLLIVIGTSLQVQPFASLIDEVLDHVPRLLINRELAGVHHVKSSGFDFKWKYGLNRDAVYLGSCDGGVEKLCQLLGWEKDLSRLYTQCHKKLKAIWEAEQAQSKEEEPVVEQRQDEDVDHLAEVLEKLTADETPSSLEKEPSKKSPK</sequence>
<dbReference type="CDD" id="cd01408">
    <property type="entry name" value="SIRT1"/>
    <property type="match status" value="1"/>
</dbReference>
<keyword evidence="3 6" id="KW-0479">Metal-binding</keyword>
<dbReference type="STRING" id="101091.A0A1C7N5F8"/>
<evidence type="ECO:0000256" key="8">
    <source>
        <dbReference type="PIRSR" id="PIRSR037938-2"/>
    </source>
</evidence>